<dbReference type="Pfam" id="PF04297">
    <property type="entry name" value="UPF0122"/>
    <property type="match status" value="1"/>
</dbReference>
<comment type="function">
    <text evidence="2 3">Might take part in the signal recognition particle (SRP) pathway. This is inferred from the conservation of its genetic proximity to ftsY/ffh. May be a regulatory protein.</text>
</comment>
<dbReference type="EMBL" id="JAEEGB010000037">
    <property type="protein sequence ID" value="MBI6875026.1"/>
    <property type="molecule type" value="Genomic_DNA"/>
</dbReference>
<proteinExistence type="inferred from homology"/>
<protein>
    <recommendedName>
        <fullName evidence="3">UPF0122 protein I6U51_20345</fullName>
    </recommendedName>
</protein>
<dbReference type="HAMAP" id="MF_00245">
    <property type="entry name" value="UPF0122"/>
    <property type="match status" value="1"/>
</dbReference>
<dbReference type="InterPro" id="IPR013324">
    <property type="entry name" value="RNA_pol_sigma_r3/r4-like"/>
</dbReference>
<reference evidence="5" key="1">
    <citation type="submission" date="2020-12" db="EMBL/GenBank/DDBJ databases">
        <title>Clostridium thailandense sp. nov., a novel acetogenic bacterium isolated from peat land soil in Thailand.</title>
        <authorList>
            <person name="Chaikitkaew S."/>
            <person name="Birkeland N.K."/>
        </authorList>
    </citation>
    <scope>NUCLEOTIDE SEQUENCE</scope>
    <source>
        <strain evidence="5">DSM 17425</strain>
    </source>
</reference>
<dbReference type="PANTHER" id="PTHR40083:SF1">
    <property type="entry name" value="UPF0122 PROTEIN YLXM"/>
    <property type="match status" value="1"/>
</dbReference>
<evidence type="ECO:0000256" key="2">
    <source>
        <dbReference type="ARBA" id="ARBA00024764"/>
    </source>
</evidence>
<keyword evidence="5" id="KW-0238">DNA-binding</keyword>
<evidence type="ECO:0000313" key="5">
    <source>
        <dbReference type="EMBL" id="MBI6875026.1"/>
    </source>
</evidence>
<dbReference type="InterPro" id="IPR054831">
    <property type="entry name" value="UPF0122_fam_protein"/>
</dbReference>
<dbReference type="Gene3D" id="1.10.10.10">
    <property type="entry name" value="Winged helix-like DNA-binding domain superfamily/Winged helix DNA-binding domain"/>
    <property type="match status" value="1"/>
</dbReference>
<comment type="similarity">
    <text evidence="1 3">Belongs to the UPF0122 family.</text>
</comment>
<organism evidence="5 6">
    <name type="scientific">Clostridium aciditolerans</name>
    <dbReference type="NCBI Taxonomy" id="339861"/>
    <lineage>
        <taxon>Bacteria</taxon>
        <taxon>Bacillati</taxon>
        <taxon>Bacillota</taxon>
        <taxon>Clostridia</taxon>
        <taxon>Eubacteriales</taxon>
        <taxon>Clostridiaceae</taxon>
        <taxon>Clostridium</taxon>
    </lineage>
</organism>
<dbReference type="NCBIfam" id="NF045758">
    <property type="entry name" value="YlxM"/>
    <property type="match status" value="1"/>
</dbReference>
<comment type="caution">
    <text evidence="5">The sequence shown here is derived from an EMBL/GenBank/DDBJ whole genome shotgun (WGS) entry which is preliminary data.</text>
</comment>
<sequence>MEERIQLSILLDLYGELLTEKQKDIMELYYNDDLSLAEISEITNTSRQAVHDIIKRCHKLLLQYEEKLELMKQKLKMEEVKVFLLNSIDLLNAKNSENSKVLDEMKKYIIDNI</sequence>
<dbReference type="PANTHER" id="PTHR40083">
    <property type="entry name" value="UPF0122 PROTEIN CBO2450/CLC_2298"/>
    <property type="match status" value="1"/>
</dbReference>
<gene>
    <name evidence="5" type="ORF">I6U51_20345</name>
</gene>
<dbReference type="AlphaFoldDB" id="A0A934M8N2"/>
<dbReference type="InterPro" id="IPR036388">
    <property type="entry name" value="WH-like_DNA-bd_sf"/>
</dbReference>
<evidence type="ECO:0000256" key="3">
    <source>
        <dbReference type="HAMAP-Rule" id="MF_00245"/>
    </source>
</evidence>
<keyword evidence="6" id="KW-1185">Reference proteome</keyword>
<dbReference type="Proteomes" id="UP000622687">
    <property type="component" value="Unassembled WGS sequence"/>
</dbReference>
<accession>A0A934M8N2</accession>
<dbReference type="InterPro" id="IPR007394">
    <property type="entry name" value="UPF0122"/>
</dbReference>
<evidence type="ECO:0000256" key="4">
    <source>
        <dbReference type="SAM" id="Coils"/>
    </source>
</evidence>
<dbReference type="GO" id="GO:0003677">
    <property type="term" value="F:DNA binding"/>
    <property type="evidence" value="ECO:0007669"/>
    <property type="project" value="UniProtKB-KW"/>
</dbReference>
<dbReference type="RefSeq" id="WP_211144392.1">
    <property type="nucleotide sequence ID" value="NZ_JAEEGB010000037.1"/>
</dbReference>
<evidence type="ECO:0000313" key="6">
    <source>
        <dbReference type="Proteomes" id="UP000622687"/>
    </source>
</evidence>
<feature type="coiled-coil region" evidence="4">
    <location>
        <begin position="54"/>
        <end position="81"/>
    </location>
</feature>
<name>A0A934M8N2_9CLOT</name>
<keyword evidence="4" id="KW-0175">Coiled coil</keyword>
<dbReference type="NCBIfam" id="NF001072">
    <property type="entry name" value="PRK00118.2-2"/>
    <property type="match status" value="1"/>
</dbReference>
<dbReference type="SUPFAM" id="SSF88659">
    <property type="entry name" value="Sigma3 and sigma4 domains of RNA polymerase sigma factors"/>
    <property type="match status" value="1"/>
</dbReference>
<evidence type="ECO:0000256" key="1">
    <source>
        <dbReference type="ARBA" id="ARBA00008720"/>
    </source>
</evidence>